<dbReference type="EMBL" id="JAMRXG010000005">
    <property type="protein sequence ID" value="MCM6774521.1"/>
    <property type="molecule type" value="Genomic_DNA"/>
</dbReference>
<comment type="caution">
    <text evidence="1">The sequence shown here is derived from an EMBL/GenBank/DDBJ whole genome shotgun (WGS) entry which is preliminary data.</text>
</comment>
<keyword evidence="2" id="KW-1185">Reference proteome</keyword>
<evidence type="ECO:0000313" key="1">
    <source>
        <dbReference type="EMBL" id="MCM6774521.1"/>
    </source>
</evidence>
<gene>
    <name evidence="1" type="ORF">NDR86_13655</name>
</gene>
<protein>
    <submittedName>
        <fullName evidence="1">Uncharacterized protein</fullName>
    </submittedName>
</protein>
<dbReference type="RefSeq" id="WP_251912194.1">
    <property type="nucleotide sequence ID" value="NZ_JAMRXG010000005.1"/>
</dbReference>
<proteinExistence type="predicted"/>
<evidence type="ECO:0000313" key="2">
    <source>
        <dbReference type="Proteomes" id="UP001139157"/>
    </source>
</evidence>
<accession>A0A9X2IZ32</accession>
<dbReference type="Proteomes" id="UP001139157">
    <property type="component" value="Unassembled WGS sequence"/>
</dbReference>
<name>A0A9X2IZ32_9NOCA</name>
<organism evidence="1 2">
    <name type="scientific">Nocardia pulmonis</name>
    <dbReference type="NCBI Taxonomy" id="2951408"/>
    <lineage>
        <taxon>Bacteria</taxon>
        <taxon>Bacillati</taxon>
        <taxon>Actinomycetota</taxon>
        <taxon>Actinomycetes</taxon>
        <taxon>Mycobacteriales</taxon>
        <taxon>Nocardiaceae</taxon>
        <taxon>Nocardia</taxon>
    </lineage>
</organism>
<reference evidence="1" key="1">
    <citation type="submission" date="2022-06" db="EMBL/GenBank/DDBJ databases">
        <title>Novel species in genus nocardia.</title>
        <authorList>
            <person name="Li F."/>
        </authorList>
    </citation>
    <scope>NUCLEOTIDE SEQUENCE</scope>
    <source>
        <strain evidence="1">CDC141</strain>
    </source>
</reference>
<sequence>MSFDSPLFSILAALAAASVAFDLGWARWKDATGQSFLRITCSRYAPDPFAGGSVFNIILACNPRRRRDRGPGSDA</sequence>
<dbReference type="AlphaFoldDB" id="A0A9X2IZ32"/>